<evidence type="ECO:0000313" key="1">
    <source>
        <dbReference type="EMBL" id="MBK6005225.1"/>
    </source>
</evidence>
<accession>A0A934WL41</accession>
<comment type="caution">
    <text evidence="1">The sequence shown here is derived from an EMBL/GenBank/DDBJ whole genome shotgun (WGS) entry which is preliminary data.</text>
</comment>
<dbReference type="PANTHER" id="PTHR38785:SF1">
    <property type="entry name" value="HOMOLOG OF VIRK"/>
    <property type="match status" value="1"/>
</dbReference>
<dbReference type="AlphaFoldDB" id="A0A934WL41"/>
<sequence>MRLLSGLGWRMRVARALDPSWKLRARFAARACLDGDVLRPFVSARLGSALHEHLEQRPETAGVLLWPYQCSAWNARERVRRIVSHFDLVESIGPPIRACVEDKLEVLNLRGYSADVRLILDQPKWLAREGHLALNLFVGDHRSYSLAFSLFSDGQDRCAFIGGLQGRSTEGALDQYKVLTKDFHGMRPRDLLLDVARMFFQRIGVSRIYAVAESHRFFRHAYFGAHAGEEMHVNYDEIWCDRGGIRIAPSHFELPPTLSLRALEEVQSKKRGMYRKRNEMLEQLAAEIAAPGAQPTIVRFQAT</sequence>
<keyword evidence="2" id="KW-1185">Reference proteome</keyword>
<name>A0A934WL41_9BURK</name>
<dbReference type="Proteomes" id="UP000630528">
    <property type="component" value="Unassembled WGS sequence"/>
</dbReference>
<proteinExistence type="predicted"/>
<gene>
    <name evidence="1" type="ORF">JJB11_03900</name>
</gene>
<dbReference type="GO" id="GO:0006974">
    <property type="term" value="P:DNA damage response"/>
    <property type="evidence" value="ECO:0007669"/>
    <property type="project" value="TreeGrafter"/>
</dbReference>
<protein>
    <submittedName>
        <fullName evidence="1">DUF535 family protein</fullName>
    </submittedName>
</protein>
<reference evidence="1" key="1">
    <citation type="journal article" date="2012" name="J. Microbiol. Biotechnol.">
        <title>Ramlibacter ginsenosidimutans sp. nov., with ginsenoside-converting activity.</title>
        <authorList>
            <person name="Wang L."/>
            <person name="An D.S."/>
            <person name="Kim S.G."/>
            <person name="Jin F.X."/>
            <person name="Kim S.C."/>
            <person name="Lee S.T."/>
            <person name="Im W.T."/>
        </authorList>
    </citation>
    <scope>NUCLEOTIDE SEQUENCE</scope>
    <source>
        <strain evidence="1">KACC 17527</strain>
    </source>
</reference>
<dbReference type="PANTHER" id="PTHR38785">
    <property type="entry name" value="HOMOLOG OF VIRK"/>
    <property type="match status" value="1"/>
</dbReference>
<dbReference type="Pfam" id="PF04393">
    <property type="entry name" value="DUF535"/>
    <property type="match status" value="1"/>
</dbReference>
<dbReference type="EMBL" id="JAEPWM010000001">
    <property type="protein sequence ID" value="MBK6005225.1"/>
    <property type="molecule type" value="Genomic_DNA"/>
</dbReference>
<organism evidence="1 2">
    <name type="scientific">Ramlibacter ginsenosidimutans</name>
    <dbReference type="NCBI Taxonomy" id="502333"/>
    <lineage>
        <taxon>Bacteria</taxon>
        <taxon>Pseudomonadati</taxon>
        <taxon>Pseudomonadota</taxon>
        <taxon>Betaproteobacteria</taxon>
        <taxon>Burkholderiales</taxon>
        <taxon>Comamonadaceae</taxon>
        <taxon>Ramlibacter</taxon>
    </lineage>
</organism>
<evidence type="ECO:0000313" key="2">
    <source>
        <dbReference type="Proteomes" id="UP000630528"/>
    </source>
</evidence>
<dbReference type="InterPro" id="IPR007488">
    <property type="entry name" value="DUF535"/>
</dbReference>
<reference evidence="1" key="2">
    <citation type="submission" date="2021-01" db="EMBL/GenBank/DDBJ databases">
        <authorList>
            <person name="Kang M."/>
        </authorList>
    </citation>
    <scope>NUCLEOTIDE SEQUENCE</scope>
    <source>
        <strain evidence="1">KACC 17527</strain>
    </source>
</reference>
<dbReference type="RefSeq" id="WP_201166574.1">
    <property type="nucleotide sequence ID" value="NZ_JAEPWM010000001.1"/>
</dbReference>